<comment type="caution">
    <text evidence="2">The sequence shown here is derived from an EMBL/GenBank/DDBJ whole genome shotgun (WGS) entry which is preliminary data.</text>
</comment>
<evidence type="ECO:0000313" key="2">
    <source>
        <dbReference type="EMBL" id="MBE8722324.1"/>
    </source>
</evidence>
<accession>A0ABR9TAG8</accession>
<protein>
    <recommendedName>
        <fullName evidence="4">NVEALA family protein</fullName>
    </recommendedName>
</protein>
<keyword evidence="1" id="KW-0732">Signal</keyword>
<sequence>MKKYLTVLACCVAIGIALNVSLQFQSDSNKAGITLANNEALAQGENSGKICESFGSVDCPHSTIKVLYVQ</sequence>
<dbReference type="RefSeq" id="WP_196940237.1">
    <property type="nucleotide sequence ID" value="NZ_MU158690.1"/>
</dbReference>
<dbReference type="Proteomes" id="UP000618319">
    <property type="component" value="Unassembled WGS sequence"/>
</dbReference>
<gene>
    <name evidence="2" type="ORF">C4F40_16485</name>
</gene>
<evidence type="ECO:0008006" key="4">
    <source>
        <dbReference type="Google" id="ProtNLM"/>
    </source>
</evidence>
<feature type="chain" id="PRO_5046266931" description="NVEALA family protein" evidence="1">
    <location>
        <begin position="20"/>
        <end position="70"/>
    </location>
</feature>
<evidence type="ECO:0000256" key="1">
    <source>
        <dbReference type="SAM" id="SignalP"/>
    </source>
</evidence>
<proteinExistence type="predicted"/>
<organism evidence="2 3">
    <name type="scientific">Sphingobacterium pedocola</name>
    <dbReference type="NCBI Taxonomy" id="2082722"/>
    <lineage>
        <taxon>Bacteria</taxon>
        <taxon>Pseudomonadati</taxon>
        <taxon>Bacteroidota</taxon>
        <taxon>Sphingobacteriia</taxon>
        <taxon>Sphingobacteriales</taxon>
        <taxon>Sphingobacteriaceae</taxon>
        <taxon>Sphingobacterium</taxon>
    </lineage>
</organism>
<feature type="signal peptide" evidence="1">
    <location>
        <begin position="1"/>
        <end position="19"/>
    </location>
</feature>
<reference evidence="2 3" key="1">
    <citation type="submission" date="2018-02" db="EMBL/GenBank/DDBJ databases">
        <title>Sphingobacterium KA21.</title>
        <authorList>
            <person name="Vasarhelyi B.M."/>
            <person name="Deshmukh S."/>
            <person name="Balint B."/>
            <person name="Kukolya J."/>
        </authorList>
    </citation>
    <scope>NUCLEOTIDE SEQUENCE [LARGE SCALE GENOMIC DNA]</scope>
    <source>
        <strain evidence="2 3">Ka21</strain>
    </source>
</reference>
<keyword evidence="3" id="KW-1185">Reference proteome</keyword>
<name>A0ABR9TAG8_9SPHI</name>
<evidence type="ECO:0000313" key="3">
    <source>
        <dbReference type="Proteomes" id="UP000618319"/>
    </source>
</evidence>
<dbReference type="EMBL" id="PSKQ01000023">
    <property type="protein sequence ID" value="MBE8722324.1"/>
    <property type="molecule type" value="Genomic_DNA"/>
</dbReference>